<dbReference type="Pfam" id="PF12680">
    <property type="entry name" value="SnoaL_2"/>
    <property type="match status" value="1"/>
</dbReference>
<organism evidence="2 3">
    <name type="scientific">Luedemannella flava</name>
    <dbReference type="NCBI Taxonomy" id="349316"/>
    <lineage>
        <taxon>Bacteria</taxon>
        <taxon>Bacillati</taxon>
        <taxon>Actinomycetota</taxon>
        <taxon>Actinomycetes</taxon>
        <taxon>Micromonosporales</taxon>
        <taxon>Micromonosporaceae</taxon>
        <taxon>Luedemannella</taxon>
    </lineage>
</organism>
<protein>
    <recommendedName>
        <fullName evidence="1">SnoaL-like domain-containing protein</fullName>
    </recommendedName>
</protein>
<dbReference type="SUPFAM" id="SSF54427">
    <property type="entry name" value="NTF2-like"/>
    <property type="match status" value="1"/>
</dbReference>
<evidence type="ECO:0000313" key="3">
    <source>
        <dbReference type="Proteomes" id="UP001500218"/>
    </source>
</evidence>
<sequence length="115" mass="12908">MDELVQHQGIGVFNAAWNAHDLDAALALCHRDIVFETTDPAPDGRRVVGSDAVRAAWEPIFANMEGRFDFEEIIVAGDRVIQRWRYDWGAGHVRGVDLIRFEAGLIVEKLSYVKG</sequence>
<accession>A0ABP4Y0A2</accession>
<dbReference type="InterPro" id="IPR037401">
    <property type="entry name" value="SnoaL-like"/>
</dbReference>
<dbReference type="EMBL" id="BAAALT010000053">
    <property type="protein sequence ID" value="GAA1799809.1"/>
    <property type="molecule type" value="Genomic_DNA"/>
</dbReference>
<evidence type="ECO:0000259" key="1">
    <source>
        <dbReference type="Pfam" id="PF12680"/>
    </source>
</evidence>
<evidence type="ECO:0000313" key="2">
    <source>
        <dbReference type="EMBL" id="GAA1799809.1"/>
    </source>
</evidence>
<proteinExistence type="predicted"/>
<dbReference type="InterPro" id="IPR032710">
    <property type="entry name" value="NTF2-like_dom_sf"/>
</dbReference>
<name>A0ABP4Y0A2_9ACTN</name>
<reference evidence="3" key="1">
    <citation type="journal article" date="2019" name="Int. J. Syst. Evol. Microbiol.">
        <title>The Global Catalogue of Microorganisms (GCM) 10K type strain sequencing project: providing services to taxonomists for standard genome sequencing and annotation.</title>
        <authorList>
            <consortium name="The Broad Institute Genomics Platform"/>
            <consortium name="The Broad Institute Genome Sequencing Center for Infectious Disease"/>
            <person name="Wu L."/>
            <person name="Ma J."/>
        </authorList>
    </citation>
    <scope>NUCLEOTIDE SEQUENCE [LARGE SCALE GENOMIC DNA]</scope>
    <source>
        <strain evidence="3">JCM 13250</strain>
    </source>
</reference>
<comment type="caution">
    <text evidence="2">The sequence shown here is derived from an EMBL/GenBank/DDBJ whole genome shotgun (WGS) entry which is preliminary data.</text>
</comment>
<feature type="domain" description="SnoaL-like" evidence="1">
    <location>
        <begin position="13"/>
        <end position="108"/>
    </location>
</feature>
<dbReference type="RefSeq" id="WP_344129016.1">
    <property type="nucleotide sequence ID" value="NZ_BAAALT010000053.1"/>
</dbReference>
<gene>
    <name evidence="2" type="ORF">GCM10009682_21810</name>
</gene>
<dbReference type="Gene3D" id="3.10.450.50">
    <property type="match status" value="1"/>
</dbReference>
<dbReference type="Proteomes" id="UP001500218">
    <property type="component" value="Unassembled WGS sequence"/>
</dbReference>
<keyword evidence="3" id="KW-1185">Reference proteome</keyword>